<evidence type="ECO:0000313" key="2">
    <source>
        <dbReference type="EMBL" id="CAG7815130.1"/>
    </source>
</evidence>
<organism evidence="2 3">
    <name type="scientific">Allacma fusca</name>
    <dbReference type="NCBI Taxonomy" id="39272"/>
    <lineage>
        <taxon>Eukaryota</taxon>
        <taxon>Metazoa</taxon>
        <taxon>Ecdysozoa</taxon>
        <taxon>Arthropoda</taxon>
        <taxon>Hexapoda</taxon>
        <taxon>Collembola</taxon>
        <taxon>Symphypleona</taxon>
        <taxon>Sminthuridae</taxon>
        <taxon>Allacma</taxon>
    </lineage>
</organism>
<accession>A0A8J2KI22</accession>
<proteinExistence type="predicted"/>
<comment type="caution">
    <text evidence="2">The sequence shown here is derived from an EMBL/GenBank/DDBJ whole genome shotgun (WGS) entry which is preliminary data.</text>
</comment>
<feature type="domain" description="Reverse transcriptase" evidence="1">
    <location>
        <begin position="1"/>
        <end position="62"/>
    </location>
</feature>
<dbReference type="Proteomes" id="UP000708208">
    <property type="component" value="Unassembled WGS sequence"/>
</dbReference>
<name>A0A8J2KI22_9HEXA</name>
<dbReference type="AlphaFoldDB" id="A0A8J2KI22"/>
<protein>
    <recommendedName>
        <fullName evidence="1">Reverse transcriptase domain-containing protein</fullName>
    </recommendedName>
</protein>
<dbReference type="PROSITE" id="PS50878">
    <property type="entry name" value="RT_POL"/>
    <property type="match status" value="1"/>
</dbReference>
<feature type="non-terminal residue" evidence="2">
    <location>
        <position position="1"/>
    </location>
</feature>
<reference evidence="2" key="1">
    <citation type="submission" date="2021-06" db="EMBL/GenBank/DDBJ databases">
        <authorList>
            <person name="Hodson N. C."/>
            <person name="Mongue J. A."/>
            <person name="Jaron S. K."/>
        </authorList>
    </citation>
    <scope>NUCLEOTIDE SEQUENCE</scope>
</reference>
<evidence type="ECO:0000313" key="3">
    <source>
        <dbReference type="Proteomes" id="UP000708208"/>
    </source>
</evidence>
<feature type="non-terminal residue" evidence="2">
    <location>
        <position position="246"/>
    </location>
</feature>
<dbReference type="Pfam" id="PF00078">
    <property type="entry name" value="RVT_1"/>
    <property type="match status" value="1"/>
</dbReference>
<dbReference type="EMBL" id="CAJVCH010336838">
    <property type="protein sequence ID" value="CAG7815130.1"/>
    <property type="molecule type" value="Genomic_DNA"/>
</dbReference>
<keyword evidence="3" id="KW-1185">Reference proteome</keyword>
<sequence>YADDTTIIAHTADSLSMKLRVLELYCKENKLRVNVNKTKIMVFSKHGRMGYTREWRYMGESIENVKTFTYLGIPFQSNGSFKKTAQAALSRGKVALSASWGLICGKTVDSWQTRMKLYRAIVQSVPLYGASLWGLQHTEILERLNQHFAKSLLQLPTYTPGYLLRIETGQLHASFNISKITLQFWIRILTMHDTRLPKRCYLQLMETPGSWPLQIKQLLDHHGYSFVWNLQDPLISKYLLPIIMQT</sequence>
<dbReference type="InterPro" id="IPR000477">
    <property type="entry name" value="RT_dom"/>
</dbReference>
<dbReference type="OrthoDB" id="1421278at2759"/>
<dbReference type="PANTHER" id="PTHR47027">
    <property type="entry name" value="REVERSE TRANSCRIPTASE DOMAIN-CONTAINING PROTEIN"/>
    <property type="match status" value="1"/>
</dbReference>
<dbReference type="PANTHER" id="PTHR47027:SF20">
    <property type="entry name" value="REVERSE TRANSCRIPTASE-LIKE PROTEIN WITH RNA-DIRECTED DNA POLYMERASE DOMAIN"/>
    <property type="match status" value="1"/>
</dbReference>
<evidence type="ECO:0000259" key="1">
    <source>
        <dbReference type="PROSITE" id="PS50878"/>
    </source>
</evidence>
<gene>
    <name evidence="2" type="ORF">AFUS01_LOCUS25829</name>
</gene>